<dbReference type="GO" id="GO:0005840">
    <property type="term" value="C:ribosome"/>
    <property type="evidence" value="ECO:0007669"/>
    <property type="project" value="InterPro"/>
</dbReference>
<name>A0AA38FG87_TAXCH</name>
<protein>
    <submittedName>
        <fullName evidence="1">Uncharacterized protein</fullName>
    </submittedName>
</protein>
<dbReference type="EMBL" id="JAHRHJ020000009">
    <property type="protein sequence ID" value="KAH9301090.1"/>
    <property type="molecule type" value="Genomic_DNA"/>
</dbReference>
<feature type="non-terminal residue" evidence="1">
    <location>
        <position position="1"/>
    </location>
</feature>
<reference evidence="1 2" key="1">
    <citation type="journal article" date="2021" name="Nat. Plants">
        <title>The Taxus genome provides insights into paclitaxel biosynthesis.</title>
        <authorList>
            <person name="Xiong X."/>
            <person name="Gou J."/>
            <person name="Liao Q."/>
            <person name="Li Y."/>
            <person name="Zhou Q."/>
            <person name="Bi G."/>
            <person name="Li C."/>
            <person name="Du R."/>
            <person name="Wang X."/>
            <person name="Sun T."/>
            <person name="Guo L."/>
            <person name="Liang H."/>
            <person name="Lu P."/>
            <person name="Wu Y."/>
            <person name="Zhang Z."/>
            <person name="Ro D.K."/>
            <person name="Shang Y."/>
            <person name="Huang S."/>
            <person name="Yan J."/>
        </authorList>
    </citation>
    <scope>NUCLEOTIDE SEQUENCE [LARGE SCALE GENOMIC DNA]</scope>
    <source>
        <strain evidence="1">Ta-2019</strain>
    </source>
</reference>
<dbReference type="GO" id="GO:0006412">
    <property type="term" value="P:translation"/>
    <property type="evidence" value="ECO:0007669"/>
    <property type="project" value="InterPro"/>
</dbReference>
<gene>
    <name evidence="1" type="ORF">KI387_012673</name>
</gene>
<sequence length="59" mass="6871">GLRRLVLNYGKELRYPVTKEEVLAEVKRQLQVSLEEENLVMPANLTMCGEYELPLRLPK</sequence>
<keyword evidence="2" id="KW-1185">Reference proteome</keyword>
<dbReference type="PANTHER" id="PTHR21368">
    <property type="entry name" value="50S RIBOSOMAL PROTEIN L9"/>
    <property type="match status" value="1"/>
</dbReference>
<dbReference type="InterPro" id="IPR000244">
    <property type="entry name" value="Ribosomal_bL9"/>
</dbReference>
<dbReference type="Proteomes" id="UP000824469">
    <property type="component" value="Unassembled WGS sequence"/>
</dbReference>
<dbReference type="GO" id="GO:0003735">
    <property type="term" value="F:structural constituent of ribosome"/>
    <property type="evidence" value="ECO:0007669"/>
    <property type="project" value="InterPro"/>
</dbReference>
<proteinExistence type="predicted"/>
<organism evidence="1 2">
    <name type="scientific">Taxus chinensis</name>
    <name type="common">Chinese yew</name>
    <name type="synonym">Taxus wallichiana var. chinensis</name>
    <dbReference type="NCBI Taxonomy" id="29808"/>
    <lineage>
        <taxon>Eukaryota</taxon>
        <taxon>Viridiplantae</taxon>
        <taxon>Streptophyta</taxon>
        <taxon>Embryophyta</taxon>
        <taxon>Tracheophyta</taxon>
        <taxon>Spermatophyta</taxon>
        <taxon>Pinopsida</taxon>
        <taxon>Pinidae</taxon>
        <taxon>Conifers II</taxon>
        <taxon>Cupressales</taxon>
        <taxon>Taxaceae</taxon>
        <taxon>Taxus</taxon>
    </lineage>
</organism>
<comment type="caution">
    <text evidence="1">The sequence shown here is derived from an EMBL/GenBank/DDBJ whole genome shotgun (WGS) entry which is preliminary data.</text>
</comment>
<feature type="non-terminal residue" evidence="1">
    <location>
        <position position="59"/>
    </location>
</feature>
<accession>A0AA38FG87</accession>
<evidence type="ECO:0000313" key="1">
    <source>
        <dbReference type="EMBL" id="KAH9301090.1"/>
    </source>
</evidence>
<dbReference type="AlphaFoldDB" id="A0AA38FG87"/>
<evidence type="ECO:0000313" key="2">
    <source>
        <dbReference type="Proteomes" id="UP000824469"/>
    </source>
</evidence>